<dbReference type="CDD" id="cd11824">
    <property type="entry name" value="SH3_PSTPIP1"/>
    <property type="match status" value="1"/>
</dbReference>
<dbReference type="Gene3D" id="1.20.1270.60">
    <property type="entry name" value="Arfaptin homology (AH) domain/BAR domain"/>
    <property type="match status" value="1"/>
</dbReference>
<dbReference type="InterPro" id="IPR031160">
    <property type="entry name" value="F_BAR_dom"/>
</dbReference>
<feature type="domain" description="F-BAR" evidence="5">
    <location>
        <begin position="22"/>
        <end position="279"/>
    </location>
</feature>
<dbReference type="FunFam" id="1.20.1270.60:FF:000143">
    <property type="entry name" value="Proline-serine-threonine phosphatase-interacting protein 1b"/>
    <property type="match status" value="1"/>
</dbReference>
<dbReference type="PROSITE" id="PS50002">
    <property type="entry name" value="SH3"/>
    <property type="match status" value="1"/>
</dbReference>
<dbReference type="AlphaFoldDB" id="A0A3N0XT69"/>
<dbReference type="SMART" id="SM00055">
    <property type="entry name" value="FCH"/>
    <property type="match status" value="1"/>
</dbReference>
<feature type="domain" description="SH3" evidence="4">
    <location>
        <begin position="351"/>
        <end position="410"/>
    </location>
</feature>
<keyword evidence="3" id="KW-0175">Coiled coil</keyword>
<dbReference type="InterPro" id="IPR027267">
    <property type="entry name" value="AH/BAR_dom_sf"/>
</dbReference>
<name>A0A3N0XT69_ANAGA</name>
<sequence length="426" mass="48549">MWKRQGQVHSVTGSDLIQCFTLPVGGTDFMDQSGYEAILQRLHDGRHMCKDVEDLMKLRALAEEKYGRDLVAIARKAEGQTEIGTLKASFDKLKTEIEKAGNLHIQLSEKIKEEVQKIEVFREHQKEQRKKLEEIIEKLQKPKMVLHKKTMDSKRLFEQRCKEADEAEQAVGKKTNVNTSTHRQSEKVMNRARLCRQAANLAEKQYRWNVDQLEKTCQDWESTYRSACEVFQQQESERINILRCVLWDHCNLLSVQCVRDDDCYEEVRKILEQCDIITDNNCFIKMKKTGCRPPAPIEFQCYSDVDTNGGVGRVEMNRLSVMLPGMSFSGCPEAGSNSGGTYTPAQQKGGVTEEKYMVLYDFKAQEGDELSVSKGQVVTITEQGEDGWWRAWRDGISGLVPGTYLTKISPHSTLLAAAHPESNPIK</sequence>
<dbReference type="OrthoDB" id="10255964at2759"/>
<evidence type="ECO:0000256" key="3">
    <source>
        <dbReference type="PROSITE-ProRule" id="PRU01077"/>
    </source>
</evidence>
<dbReference type="InterPro" id="IPR036028">
    <property type="entry name" value="SH3-like_dom_sf"/>
</dbReference>
<dbReference type="FunFam" id="2.30.30.40:FF:000394">
    <property type="entry name" value="Proline-serine-threonine phosphatase-interacting protein 1b"/>
    <property type="match status" value="1"/>
</dbReference>
<dbReference type="InterPro" id="IPR030777">
    <property type="entry name" value="PSTPIP1_SH3"/>
</dbReference>
<dbReference type="GO" id="GO:0005886">
    <property type="term" value="C:plasma membrane"/>
    <property type="evidence" value="ECO:0007669"/>
    <property type="project" value="TreeGrafter"/>
</dbReference>
<dbReference type="PANTHER" id="PTHR23065">
    <property type="entry name" value="PROLINE-SERINE-THREONINE PHOSPHATASE INTERACTING PROTEIN 1"/>
    <property type="match status" value="1"/>
</dbReference>
<dbReference type="SUPFAM" id="SSF103657">
    <property type="entry name" value="BAR/IMD domain-like"/>
    <property type="match status" value="1"/>
</dbReference>
<dbReference type="Pfam" id="PF00018">
    <property type="entry name" value="SH3_1"/>
    <property type="match status" value="1"/>
</dbReference>
<organism evidence="6 7">
    <name type="scientific">Anabarilius grahami</name>
    <name type="common">Kanglang fish</name>
    <name type="synonym">Barilius grahami</name>
    <dbReference type="NCBI Taxonomy" id="495550"/>
    <lineage>
        <taxon>Eukaryota</taxon>
        <taxon>Metazoa</taxon>
        <taxon>Chordata</taxon>
        <taxon>Craniata</taxon>
        <taxon>Vertebrata</taxon>
        <taxon>Euteleostomi</taxon>
        <taxon>Actinopterygii</taxon>
        <taxon>Neopterygii</taxon>
        <taxon>Teleostei</taxon>
        <taxon>Ostariophysi</taxon>
        <taxon>Cypriniformes</taxon>
        <taxon>Xenocyprididae</taxon>
        <taxon>Xenocypridinae</taxon>
        <taxon>Xenocypridinae incertae sedis</taxon>
        <taxon>Anabarilius</taxon>
    </lineage>
</organism>
<dbReference type="InterPro" id="IPR001060">
    <property type="entry name" value="FCH_dom"/>
</dbReference>
<proteinExistence type="predicted"/>
<evidence type="ECO:0000256" key="1">
    <source>
        <dbReference type="ARBA" id="ARBA00022443"/>
    </source>
</evidence>
<reference evidence="6 7" key="1">
    <citation type="submission" date="2018-10" db="EMBL/GenBank/DDBJ databases">
        <title>Genome assembly for a Yunnan-Guizhou Plateau 3E fish, Anabarilius grahami (Regan), and its evolutionary and genetic applications.</title>
        <authorList>
            <person name="Jiang W."/>
        </authorList>
    </citation>
    <scope>NUCLEOTIDE SEQUENCE [LARGE SCALE GENOMIC DNA]</scope>
    <source>
        <strain evidence="6">AG-KIZ</strain>
        <tissue evidence="6">Muscle</tissue>
    </source>
</reference>
<evidence type="ECO:0000313" key="6">
    <source>
        <dbReference type="EMBL" id="ROJ33189.1"/>
    </source>
</evidence>
<dbReference type="EMBL" id="RJVU01061675">
    <property type="protein sequence ID" value="ROJ33189.1"/>
    <property type="molecule type" value="Genomic_DNA"/>
</dbReference>
<evidence type="ECO:0000256" key="2">
    <source>
        <dbReference type="PROSITE-ProRule" id="PRU00192"/>
    </source>
</evidence>
<dbReference type="PROSITE" id="PS51741">
    <property type="entry name" value="F_BAR"/>
    <property type="match status" value="1"/>
</dbReference>
<dbReference type="InterPro" id="IPR001452">
    <property type="entry name" value="SH3_domain"/>
</dbReference>
<dbReference type="GO" id="GO:0051015">
    <property type="term" value="F:actin filament binding"/>
    <property type="evidence" value="ECO:0007669"/>
    <property type="project" value="TreeGrafter"/>
</dbReference>
<evidence type="ECO:0000259" key="4">
    <source>
        <dbReference type="PROSITE" id="PS50002"/>
    </source>
</evidence>
<dbReference type="SUPFAM" id="SSF50044">
    <property type="entry name" value="SH3-domain"/>
    <property type="match status" value="1"/>
</dbReference>
<dbReference type="Proteomes" id="UP000281406">
    <property type="component" value="Unassembled WGS sequence"/>
</dbReference>
<gene>
    <name evidence="6" type="ORF">DPX16_18011</name>
</gene>
<comment type="caution">
    <text evidence="6">The sequence shown here is derived from an EMBL/GenBank/DDBJ whole genome shotgun (WGS) entry which is preliminary data.</text>
</comment>
<evidence type="ECO:0000313" key="7">
    <source>
        <dbReference type="Proteomes" id="UP000281406"/>
    </source>
</evidence>
<dbReference type="Gene3D" id="2.30.30.40">
    <property type="entry name" value="SH3 Domains"/>
    <property type="match status" value="1"/>
</dbReference>
<dbReference type="PRINTS" id="PR00452">
    <property type="entry name" value="SH3DOMAIN"/>
</dbReference>
<keyword evidence="1 2" id="KW-0728">SH3 domain</keyword>
<accession>A0A3N0XT69</accession>
<dbReference type="GO" id="GO:0030041">
    <property type="term" value="P:actin filament polymerization"/>
    <property type="evidence" value="ECO:0007669"/>
    <property type="project" value="TreeGrafter"/>
</dbReference>
<dbReference type="PANTHER" id="PTHR23065:SF51">
    <property type="entry name" value="PROLINE-SERINE-THREONINE PHOSPHATASE-INTERACTING PROTEIN 1"/>
    <property type="match status" value="1"/>
</dbReference>
<keyword evidence="7" id="KW-1185">Reference proteome</keyword>
<protein>
    <submittedName>
        <fullName evidence="6">Proline-serine-threonine phosphatase-interacting protein 1</fullName>
    </submittedName>
</protein>
<evidence type="ECO:0000259" key="5">
    <source>
        <dbReference type="PROSITE" id="PS51741"/>
    </source>
</evidence>
<dbReference type="SMART" id="SM00326">
    <property type="entry name" value="SH3"/>
    <property type="match status" value="1"/>
</dbReference>
<dbReference type="GO" id="GO:0005884">
    <property type="term" value="C:actin filament"/>
    <property type="evidence" value="ECO:0007669"/>
    <property type="project" value="TreeGrafter"/>
</dbReference>
<dbReference type="Pfam" id="PF00611">
    <property type="entry name" value="FCH"/>
    <property type="match status" value="1"/>
</dbReference>
<dbReference type="GO" id="GO:0005737">
    <property type="term" value="C:cytoplasm"/>
    <property type="evidence" value="ECO:0007669"/>
    <property type="project" value="TreeGrafter"/>
</dbReference>